<dbReference type="Proteomes" id="UP001501102">
    <property type="component" value="Unassembled WGS sequence"/>
</dbReference>
<feature type="transmembrane region" description="Helical" evidence="1">
    <location>
        <begin position="190"/>
        <end position="210"/>
    </location>
</feature>
<gene>
    <name evidence="3" type="ORF">GCM10020221_20010</name>
</gene>
<comment type="caution">
    <text evidence="3">The sequence shown here is derived from an EMBL/GenBank/DDBJ whole genome shotgun (WGS) entry which is preliminary data.</text>
</comment>
<evidence type="ECO:0000256" key="1">
    <source>
        <dbReference type="SAM" id="Phobius"/>
    </source>
</evidence>
<evidence type="ECO:0000313" key="3">
    <source>
        <dbReference type="EMBL" id="GAA2923995.1"/>
    </source>
</evidence>
<reference evidence="4" key="1">
    <citation type="journal article" date="2019" name="Int. J. Syst. Evol. Microbiol.">
        <title>The Global Catalogue of Microorganisms (GCM) 10K type strain sequencing project: providing services to taxonomists for standard genome sequencing and annotation.</title>
        <authorList>
            <consortium name="The Broad Institute Genomics Platform"/>
            <consortium name="The Broad Institute Genome Sequencing Center for Infectious Disease"/>
            <person name="Wu L."/>
            <person name="Ma J."/>
        </authorList>
    </citation>
    <scope>NUCLEOTIDE SEQUENCE [LARGE SCALE GENOMIC DNA]</scope>
    <source>
        <strain evidence="4">JCM 4087</strain>
    </source>
</reference>
<keyword evidence="2" id="KW-0732">Signal</keyword>
<dbReference type="NCBIfam" id="NF038012">
    <property type="entry name" value="DMT_1"/>
    <property type="match status" value="1"/>
</dbReference>
<keyword evidence="1" id="KW-1133">Transmembrane helix</keyword>
<keyword evidence="1" id="KW-0472">Membrane</keyword>
<feature type="chain" id="PRO_5046220491" description="Integral membrane protein" evidence="2">
    <location>
        <begin position="20"/>
        <end position="311"/>
    </location>
</feature>
<keyword evidence="4" id="KW-1185">Reference proteome</keyword>
<feature type="signal peptide" evidence="2">
    <location>
        <begin position="1"/>
        <end position="19"/>
    </location>
</feature>
<name>A0ABP6J713_STRTU</name>
<dbReference type="PANTHER" id="PTHR40761:SF1">
    <property type="entry name" value="CONSERVED INTEGRAL MEMBRANE ALANINE VALINE AND LEUCINE RICH PROTEIN-RELATED"/>
    <property type="match status" value="1"/>
</dbReference>
<feature type="transmembrane region" description="Helical" evidence="1">
    <location>
        <begin position="104"/>
        <end position="121"/>
    </location>
</feature>
<proteinExistence type="predicted"/>
<evidence type="ECO:0000256" key="2">
    <source>
        <dbReference type="SAM" id="SignalP"/>
    </source>
</evidence>
<dbReference type="EMBL" id="BAAAXZ010000076">
    <property type="protein sequence ID" value="GAA2923995.1"/>
    <property type="molecule type" value="Genomic_DNA"/>
</dbReference>
<keyword evidence="1" id="KW-0812">Transmembrane</keyword>
<protein>
    <recommendedName>
        <fullName evidence="5">Integral membrane protein</fullName>
    </recommendedName>
</protein>
<feature type="transmembrane region" description="Helical" evidence="1">
    <location>
        <begin position="133"/>
        <end position="150"/>
    </location>
</feature>
<dbReference type="RefSeq" id="WP_344962448.1">
    <property type="nucleotide sequence ID" value="NZ_BAAAXZ010000076.1"/>
</dbReference>
<feature type="transmembrane region" description="Helical" evidence="1">
    <location>
        <begin position="157"/>
        <end position="178"/>
    </location>
</feature>
<accession>A0ABP6J713</accession>
<evidence type="ECO:0008006" key="5">
    <source>
        <dbReference type="Google" id="ProtNLM"/>
    </source>
</evidence>
<feature type="transmembrane region" description="Helical" evidence="1">
    <location>
        <begin position="73"/>
        <end position="92"/>
    </location>
</feature>
<feature type="transmembrane region" description="Helical" evidence="1">
    <location>
        <begin position="249"/>
        <end position="273"/>
    </location>
</feature>
<dbReference type="PANTHER" id="PTHR40761">
    <property type="entry name" value="CONSERVED INTEGRAL MEMBRANE ALANINE VALINE AND LEUCINE RICH PROTEIN-RELATED"/>
    <property type="match status" value="1"/>
</dbReference>
<evidence type="ECO:0000313" key="4">
    <source>
        <dbReference type="Proteomes" id="UP001501102"/>
    </source>
</evidence>
<organism evidence="3 4">
    <name type="scientific">Streptomyces thioluteus</name>
    <dbReference type="NCBI Taxonomy" id="66431"/>
    <lineage>
        <taxon>Bacteria</taxon>
        <taxon>Bacillati</taxon>
        <taxon>Actinomycetota</taxon>
        <taxon>Actinomycetes</taxon>
        <taxon>Kitasatosporales</taxon>
        <taxon>Streptomycetaceae</taxon>
        <taxon>Streptomyces</taxon>
    </lineage>
</organism>
<feature type="transmembrane region" description="Helical" evidence="1">
    <location>
        <begin position="222"/>
        <end position="243"/>
    </location>
</feature>
<sequence length="311" mass="30161">MSSLALSVLLCLVSAVCYAAAAIVQEKVAATAPGGDGGVCGPLRSAPWWGAVALTGLGAGLHVLALAWGPLSLVQPMGALTIVFALPMAALFARRPVGAAGRRGALLATGGLAGLLALTGPPRTESLAAGERPVLAGTVLAGVTLLMLAARRARRPAVRGVVLATAAGAAFGVASVFTKAAAEDLTHGRTAALVPTLVVIAVLASAGMLLSQSSYRGAGLAAPLATVTVVNPVVAAAVGVAVLGEGFRYGVMGGVSAGLAGGVAVVGVVLLTLRGVAEEDAGAARVPTARGAAEPQGRCLVAAGRPDDGPG</sequence>